<feature type="binding site" evidence="6">
    <location>
        <begin position="16"/>
        <end position="18"/>
    </location>
    <ligand>
        <name>N(1)-(5-phospho-beta-D-ribosyl)glycinamide</name>
        <dbReference type="ChEBI" id="CHEBI:143788"/>
    </ligand>
</feature>
<dbReference type="EMBL" id="LKAJ02000001">
    <property type="protein sequence ID" value="MCS5710968.1"/>
    <property type="molecule type" value="Genomic_DNA"/>
</dbReference>
<dbReference type="RefSeq" id="WP_075066203.1">
    <property type="nucleotide sequence ID" value="NZ_LKAJ02000001.1"/>
</dbReference>
<dbReference type="STRING" id="295108.HT99x_01576"/>
<reference evidence="9" key="3">
    <citation type="submission" date="2021-06" db="EMBL/GenBank/DDBJ databases">
        <title>Genomic Description and Analysis of Intracellular Bacteria, Candidatus Berkiella cookevillensis and Candidatus Berkiella aquae.</title>
        <authorList>
            <person name="Kidane D.T."/>
            <person name="Mehari Y.T."/>
            <person name="Rice F.C."/>
            <person name="Arivett B.A."/>
            <person name="Farone A.L."/>
            <person name="Berk S.G."/>
            <person name="Farone M.B."/>
        </authorList>
    </citation>
    <scope>NUCLEOTIDE SEQUENCE</scope>
    <source>
        <strain evidence="9">HT99</strain>
    </source>
</reference>
<feature type="binding site" evidence="6">
    <location>
        <position position="110"/>
    </location>
    <ligand>
        <name>(6R)-10-formyltetrahydrofolate</name>
        <dbReference type="ChEBI" id="CHEBI:195366"/>
    </ligand>
</feature>
<dbReference type="InterPro" id="IPR002376">
    <property type="entry name" value="Formyl_transf_N"/>
</dbReference>
<sequence>MKPNPCPVVVLIGGNGSNLQALIDSQQHNSHYQIVGVISHRENAFGLTRAEQAGIPTLTVDHQHFSSRDEFEAALQQAISSFSPKIVALAGFMRILSPSFITDCCAPILNIHPSLLPHYKGLNTHERVIAAKETQTGVSIHFVTDELDGGPIVAQVRVSILENDTIDSLKARVFKAEHWLYPQVISWFAQNRLKNEKNVVTLDGERLDPQGMQLSLPSAQGIVS</sequence>
<dbReference type="GO" id="GO:0006189">
    <property type="term" value="P:'de novo' IMP biosynthetic process"/>
    <property type="evidence" value="ECO:0007669"/>
    <property type="project" value="UniProtKB-UniRule"/>
</dbReference>
<dbReference type="GO" id="GO:0004644">
    <property type="term" value="F:phosphoribosylglycinamide formyltransferase activity"/>
    <property type="evidence" value="ECO:0007669"/>
    <property type="project" value="UniProtKB-UniRule"/>
</dbReference>
<evidence type="ECO:0000256" key="4">
    <source>
        <dbReference type="ARBA" id="ARBA00038440"/>
    </source>
</evidence>
<dbReference type="OrthoDB" id="9806170at2"/>
<comment type="pathway">
    <text evidence="1 6">Purine metabolism; IMP biosynthesis via de novo pathway; N(2)-formyl-N(1)-(5-phospho-D-ribosyl)glycinamide from N(1)-(5-phospho-D-ribosyl)glycinamide (10-formyl THF route): step 1/1.</text>
</comment>
<name>A0A0Q9YYX4_9GAMM</name>
<evidence type="ECO:0000313" key="9">
    <source>
        <dbReference type="EMBL" id="MCS5710968.1"/>
    </source>
</evidence>
<dbReference type="PATRIC" id="fig|1590043.3.peg.1609"/>
<evidence type="ECO:0000256" key="2">
    <source>
        <dbReference type="ARBA" id="ARBA00022679"/>
    </source>
</evidence>
<evidence type="ECO:0000313" key="10">
    <source>
        <dbReference type="Proteomes" id="UP000051497"/>
    </source>
</evidence>
<feature type="domain" description="Formyl transferase N-terminal" evidence="7">
    <location>
        <begin position="8"/>
        <end position="185"/>
    </location>
</feature>
<evidence type="ECO:0000256" key="5">
    <source>
        <dbReference type="ARBA" id="ARBA00047664"/>
    </source>
</evidence>
<evidence type="ECO:0000256" key="1">
    <source>
        <dbReference type="ARBA" id="ARBA00005054"/>
    </source>
</evidence>
<dbReference type="InterPro" id="IPR004607">
    <property type="entry name" value="GART"/>
</dbReference>
<protein>
    <recommendedName>
        <fullName evidence="6">Phosphoribosylglycinamide formyltransferase</fullName>
        <ecNumber evidence="6">2.1.2.2</ecNumber>
    </recommendedName>
    <alternativeName>
        <fullName evidence="6">5'-phosphoribosylglycinamide transformylase</fullName>
    </alternativeName>
    <alternativeName>
        <fullName evidence="6">GAR transformylase</fullName>
        <shortName evidence="6">GART</shortName>
    </alternativeName>
</protein>
<dbReference type="AlphaFoldDB" id="A0A0Q9YYX4"/>
<feature type="site" description="Raises pKa of active site His" evidence="6">
    <location>
        <position position="148"/>
    </location>
</feature>
<evidence type="ECO:0000256" key="3">
    <source>
        <dbReference type="ARBA" id="ARBA00022755"/>
    </source>
</evidence>
<evidence type="ECO:0000313" key="8">
    <source>
        <dbReference type="EMBL" id="KRG21400.1"/>
    </source>
</evidence>
<comment type="similarity">
    <text evidence="4 6">Belongs to the GART family.</text>
</comment>
<dbReference type="NCBIfam" id="TIGR00639">
    <property type="entry name" value="PurN"/>
    <property type="match status" value="1"/>
</dbReference>
<comment type="function">
    <text evidence="6">Catalyzes the transfer of a formyl group from 10-formyltetrahydrofolate to 5-phospho-ribosyl-glycinamide (GAR), producing 5-phospho-ribosyl-N-formylglycinamide (FGAR) and tetrahydrofolate.</text>
</comment>
<comment type="caution">
    <text evidence="8">The sequence shown here is derived from an EMBL/GenBank/DDBJ whole genome shotgun (WGS) entry which is preliminary data.</text>
</comment>
<dbReference type="SUPFAM" id="SSF53328">
    <property type="entry name" value="Formyltransferase"/>
    <property type="match status" value="1"/>
</dbReference>
<gene>
    <name evidence="6 8" type="primary">purN</name>
    <name evidence="9" type="ORF">HT99x_005960</name>
    <name evidence="8" type="ORF">HT99x_01576</name>
</gene>
<keyword evidence="3 6" id="KW-0658">Purine biosynthesis</keyword>
<dbReference type="CDD" id="cd08645">
    <property type="entry name" value="FMT_core_GART"/>
    <property type="match status" value="1"/>
</dbReference>
<dbReference type="EC" id="2.1.2.2" evidence="6"/>
<dbReference type="UniPathway" id="UPA00074">
    <property type="reaction ID" value="UER00126"/>
</dbReference>
<reference evidence="8" key="1">
    <citation type="submission" date="2015-09" db="EMBL/GenBank/DDBJ databases">
        <title>Draft Genome Sequences of Two Novel Amoeba-resistant Intranuclear Bacteria, Candidatus Berkiella cookevillensis and Candidatus Berkiella aquae.</title>
        <authorList>
            <person name="Mehari Y.T."/>
            <person name="Arivett B.A."/>
            <person name="Farone A.L."/>
            <person name="Gunderson J.H."/>
            <person name="Farone M.B."/>
        </authorList>
    </citation>
    <scope>NUCLEOTIDE SEQUENCE [LARGE SCALE GENOMIC DNA]</scope>
    <source>
        <strain evidence="8">HT99</strain>
    </source>
</reference>
<organism evidence="8">
    <name type="scientific">Candidatus Berkiella aquae</name>
    <dbReference type="NCBI Taxonomy" id="295108"/>
    <lineage>
        <taxon>Bacteria</taxon>
        <taxon>Pseudomonadati</taxon>
        <taxon>Pseudomonadota</taxon>
        <taxon>Gammaproteobacteria</taxon>
        <taxon>Candidatus Berkiellales</taxon>
        <taxon>Candidatus Berkiellaceae</taxon>
        <taxon>Candidatus Berkiella</taxon>
    </lineage>
</organism>
<accession>A0A0Q9YYX4</accession>
<dbReference type="PANTHER" id="PTHR43369">
    <property type="entry name" value="PHOSPHORIBOSYLGLYCINAMIDE FORMYLTRANSFERASE"/>
    <property type="match status" value="1"/>
</dbReference>
<keyword evidence="10" id="KW-1185">Reference proteome</keyword>
<evidence type="ECO:0000259" key="7">
    <source>
        <dbReference type="Pfam" id="PF00551"/>
    </source>
</evidence>
<evidence type="ECO:0000256" key="6">
    <source>
        <dbReference type="HAMAP-Rule" id="MF_01930"/>
    </source>
</evidence>
<dbReference type="EMBL" id="LKAJ01000005">
    <property type="protein sequence ID" value="KRG21400.1"/>
    <property type="molecule type" value="Genomic_DNA"/>
</dbReference>
<dbReference type="InterPro" id="IPR036477">
    <property type="entry name" value="Formyl_transf_N_sf"/>
</dbReference>
<dbReference type="Proteomes" id="UP000051497">
    <property type="component" value="Unassembled WGS sequence"/>
</dbReference>
<dbReference type="PROSITE" id="PS00373">
    <property type="entry name" value="GART"/>
    <property type="match status" value="1"/>
</dbReference>
<reference evidence="9" key="2">
    <citation type="journal article" date="2016" name="Genome Announc.">
        <title>Draft Genome Sequences of Two Novel Amoeba-Resistant Intranuclear Bacteria, 'Candidatus Berkiella cookevillensis' and 'Candidatus Berkiella aquae'.</title>
        <authorList>
            <person name="Mehari Y.T."/>
            <person name="Arivett B.A."/>
            <person name="Farone A.L."/>
            <person name="Gunderson J.H."/>
            <person name="Farone M.B."/>
        </authorList>
    </citation>
    <scope>NUCLEOTIDE SEQUENCE</scope>
    <source>
        <strain evidence="9">HT99</strain>
    </source>
</reference>
<keyword evidence="2 6" id="KW-0808">Transferase</keyword>
<feature type="active site" description="Proton donor" evidence="6">
    <location>
        <position position="112"/>
    </location>
</feature>
<proteinExistence type="inferred from homology"/>
<dbReference type="HAMAP" id="MF_01930">
    <property type="entry name" value="PurN"/>
    <property type="match status" value="1"/>
</dbReference>
<dbReference type="PANTHER" id="PTHR43369:SF2">
    <property type="entry name" value="PHOSPHORIBOSYLGLYCINAMIDE FORMYLTRANSFERASE"/>
    <property type="match status" value="1"/>
</dbReference>
<dbReference type="InterPro" id="IPR001555">
    <property type="entry name" value="GART_AS"/>
</dbReference>
<comment type="catalytic activity">
    <reaction evidence="5 6">
        <text>N(1)-(5-phospho-beta-D-ribosyl)glycinamide + (6R)-10-formyltetrahydrofolate = N(2)-formyl-N(1)-(5-phospho-beta-D-ribosyl)glycinamide + (6S)-5,6,7,8-tetrahydrofolate + H(+)</text>
        <dbReference type="Rhea" id="RHEA:15053"/>
        <dbReference type="ChEBI" id="CHEBI:15378"/>
        <dbReference type="ChEBI" id="CHEBI:57453"/>
        <dbReference type="ChEBI" id="CHEBI:143788"/>
        <dbReference type="ChEBI" id="CHEBI:147286"/>
        <dbReference type="ChEBI" id="CHEBI:195366"/>
        <dbReference type="EC" id="2.1.2.2"/>
    </reaction>
</comment>
<dbReference type="GO" id="GO:0005829">
    <property type="term" value="C:cytosol"/>
    <property type="evidence" value="ECO:0007669"/>
    <property type="project" value="TreeGrafter"/>
</dbReference>
<dbReference type="Gene3D" id="3.40.50.170">
    <property type="entry name" value="Formyl transferase, N-terminal domain"/>
    <property type="match status" value="1"/>
</dbReference>
<feature type="binding site" evidence="6">
    <location>
        <position position="68"/>
    </location>
    <ligand>
        <name>(6R)-10-formyltetrahydrofolate</name>
        <dbReference type="ChEBI" id="CHEBI:195366"/>
    </ligand>
</feature>
<dbReference type="Pfam" id="PF00551">
    <property type="entry name" value="Formyl_trans_N"/>
    <property type="match status" value="1"/>
</dbReference>
<feature type="binding site" evidence="6">
    <location>
        <begin position="93"/>
        <end position="96"/>
    </location>
    <ligand>
        <name>(6R)-10-formyltetrahydrofolate</name>
        <dbReference type="ChEBI" id="CHEBI:195366"/>
    </ligand>
</feature>